<feature type="non-terminal residue" evidence="3">
    <location>
        <position position="1"/>
    </location>
</feature>
<evidence type="ECO:0000313" key="4">
    <source>
        <dbReference type="Proteomes" id="UP000268162"/>
    </source>
</evidence>
<gene>
    <name evidence="3" type="ORF">BJ085DRAFT_6309</name>
</gene>
<dbReference type="Gene3D" id="3.30.40.10">
    <property type="entry name" value="Zinc/RING finger domain, C3HC4 (zinc finger)"/>
    <property type="match status" value="1"/>
</dbReference>
<dbReference type="InterPro" id="IPR051826">
    <property type="entry name" value="E3_ubiquitin-ligase_domain"/>
</dbReference>
<name>A0A4P9ZLX9_9FUNG</name>
<keyword evidence="1" id="KW-0862">Zinc</keyword>
<dbReference type="PANTHER" id="PTHR22765:SF434">
    <property type="entry name" value="GB|AAD18119.1-RELATED"/>
    <property type="match status" value="1"/>
</dbReference>
<sequence length="58" mass="6685">TQGKDGTSRCSNGDNTCSICLDDMVRKQKVRQLPCLHFYHMECIDEWLIYKSSICPLC</sequence>
<dbReference type="EMBL" id="ML003253">
    <property type="protein sequence ID" value="RKP34316.1"/>
    <property type="molecule type" value="Genomic_DNA"/>
</dbReference>
<dbReference type="AlphaFoldDB" id="A0A4P9ZLX9"/>
<evidence type="ECO:0000259" key="2">
    <source>
        <dbReference type="PROSITE" id="PS50089"/>
    </source>
</evidence>
<accession>A0A4P9ZLX9</accession>
<keyword evidence="1" id="KW-0479">Metal-binding</keyword>
<dbReference type="GO" id="GO:0008270">
    <property type="term" value="F:zinc ion binding"/>
    <property type="evidence" value="ECO:0007669"/>
    <property type="project" value="UniProtKB-KW"/>
</dbReference>
<dbReference type="PROSITE" id="PS50089">
    <property type="entry name" value="ZF_RING_2"/>
    <property type="match status" value="1"/>
</dbReference>
<proteinExistence type="predicted"/>
<feature type="domain" description="RING-type" evidence="2">
    <location>
        <begin position="17"/>
        <end position="58"/>
    </location>
</feature>
<evidence type="ECO:0000256" key="1">
    <source>
        <dbReference type="PROSITE-ProRule" id="PRU00175"/>
    </source>
</evidence>
<dbReference type="GO" id="GO:0061630">
    <property type="term" value="F:ubiquitin protein ligase activity"/>
    <property type="evidence" value="ECO:0007669"/>
    <property type="project" value="TreeGrafter"/>
</dbReference>
<reference evidence="4" key="1">
    <citation type="journal article" date="2018" name="Nat. Microbiol.">
        <title>Leveraging single-cell genomics to expand the fungal tree of life.</title>
        <authorList>
            <person name="Ahrendt S.R."/>
            <person name="Quandt C.A."/>
            <person name="Ciobanu D."/>
            <person name="Clum A."/>
            <person name="Salamov A."/>
            <person name="Andreopoulos B."/>
            <person name="Cheng J.F."/>
            <person name="Woyke T."/>
            <person name="Pelin A."/>
            <person name="Henrissat B."/>
            <person name="Reynolds N.K."/>
            <person name="Benny G.L."/>
            <person name="Smith M.E."/>
            <person name="James T.Y."/>
            <person name="Grigoriev I.V."/>
        </authorList>
    </citation>
    <scope>NUCLEOTIDE SEQUENCE [LARGE SCALE GENOMIC DNA]</scope>
    <source>
        <strain evidence="4">RSA 468</strain>
    </source>
</reference>
<dbReference type="SUPFAM" id="SSF57850">
    <property type="entry name" value="RING/U-box"/>
    <property type="match status" value="1"/>
</dbReference>
<dbReference type="PANTHER" id="PTHR22765">
    <property type="entry name" value="RING FINGER AND PROTEASE ASSOCIATED DOMAIN-CONTAINING"/>
    <property type="match status" value="1"/>
</dbReference>
<keyword evidence="1" id="KW-0863">Zinc-finger</keyword>
<dbReference type="InterPro" id="IPR013083">
    <property type="entry name" value="Znf_RING/FYVE/PHD"/>
</dbReference>
<dbReference type="STRING" id="215637.A0A4P9ZLX9"/>
<evidence type="ECO:0000313" key="3">
    <source>
        <dbReference type="EMBL" id="RKP34316.1"/>
    </source>
</evidence>
<dbReference type="InterPro" id="IPR001841">
    <property type="entry name" value="Znf_RING"/>
</dbReference>
<feature type="non-terminal residue" evidence="3">
    <location>
        <position position="58"/>
    </location>
</feature>
<keyword evidence="4" id="KW-1185">Reference proteome</keyword>
<organism evidence="3 4">
    <name type="scientific">Dimargaris cristalligena</name>
    <dbReference type="NCBI Taxonomy" id="215637"/>
    <lineage>
        <taxon>Eukaryota</taxon>
        <taxon>Fungi</taxon>
        <taxon>Fungi incertae sedis</taxon>
        <taxon>Zoopagomycota</taxon>
        <taxon>Kickxellomycotina</taxon>
        <taxon>Dimargaritomycetes</taxon>
        <taxon>Dimargaritales</taxon>
        <taxon>Dimargaritaceae</taxon>
        <taxon>Dimargaris</taxon>
    </lineage>
</organism>
<dbReference type="SMART" id="SM00184">
    <property type="entry name" value="RING"/>
    <property type="match status" value="1"/>
</dbReference>
<dbReference type="Proteomes" id="UP000268162">
    <property type="component" value="Unassembled WGS sequence"/>
</dbReference>
<dbReference type="GO" id="GO:0006511">
    <property type="term" value="P:ubiquitin-dependent protein catabolic process"/>
    <property type="evidence" value="ECO:0007669"/>
    <property type="project" value="TreeGrafter"/>
</dbReference>
<protein>
    <recommendedName>
        <fullName evidence="2">RING-type domain-containing protein</fullName>
    </recommendedName>
</protein>
<dbReference type="Pfam" id="PF13639">
    <property type="entry name" value="zf-RING_2"/>
    <property type="match status" value="1"/>
</dbReference>